<evidence type="ECO:0000256" key="21">
    <source>
        <dbReference type="RuleBase" id="RU361215"/>
    </source>
</evidence>
<dbReference type="SUPFAM" id="SSF54001">
    <property type="entry name" value="Cysteine proteinases"/>
    <property type="match status" value="1"/>
</dbReference>
<evidence type="ECO:0000313" key="25">
    <source>
        <dbReference type="Proteomes" id="UP000233020"/>
    </source>
</evidence>
<dbReference type="EC" id="3.4.19.12" evidence="5 21"/>
<evidence type="ECO:0000259" key="23">
    <source>
        <dbReference type="PROSITE" id="PS52048"/>
    </source>
</evidence>
<evidence type="ECO:0000256" key="10">
    <source>
        <dbReference type="ARBA" id="ARBA00022801"/>
    </source>
</evidence>
<dbReference type="Proteomes" id="UP000233020">
    <property type="component" value="Unplaced"/>
</dbReference>
<evidence type="ECO:0000256" key="3">
    <source>
        <dbReference type="ARBA" id="ARBA00004628"/>
    </source>
</evidence>
<feature type="domain" description="UCH catalytic" evidence="23">
    <location>
        <begin position="1"/>
        <end position="198"/>
    </location>
</feature>
<evidence type="ECO:0000256" key="13">
    <source>
        <dbReference type="ARBA" id="ARBA00022990"/>
    </source>
</evidence>
<dbReference type="GO" id="GO:0006511">
    <property type="term" value="P:ubiquitin-dependent protein catabolic process"/>
    <property type="evidence" value="ECO:0007669"/>
    <property type="project" value="UniProtKB-UniRule"/>
</dbReference>
<dbReference type="PANTHER" id="PTHR10589">
    <property type="entry name" value="UBIQUITIN CARBOXYL-TERMINAL HYDROLASE"/>
    <property type="match status" value="1"/>
</dbReference>
<dbReference type="InterPro" id="IPR038765">
    <property type="entry name" value="Papain-like_cys_pep_sf"/>
</dbReference>
<dbReference type="GeneTree" id="ENSGT00940000157306"/>
<comment type="similarity">
    <text evidence="4 20 21">Belongs to the peptidase C12 family.</text>
</comment>
<keyword evidence="15" id="KW-0325">Glycoprotein</keyword>
<reference evidence="24" key="1">
    <citation type="submission" date="2025-08" db="UniProtKB">
        <authorList>
            <consortium name="Ensembl"/>
        </authorList>
    </citation>
    <scope>IDENTIFICATION</scope>
</reference>
<comment type="catalytic activity">
    <reaction evidence="1 20 21">
        <text>Thiol-dependent hydrolysis of ester, thioester, amide, peptide and isopeptide bonds formed by the C-terminal Gly of ubiquitin (a 76-residue protein attached to proteins as an intracellular targeting signal).</text>
        <dbReference type="EC" id="3.4.19.12"/>
    </reaction>
</comment>
<protein>
    <recommendedName>
        <fullName evidence="19 21">Ubiquitin carboxyl-terminal hydrolase</fullName>
        <ecNumber evidence="5 21">3.4.19.12</ecNumber>
    </recommendedName>
</protein>
<keyword evidence="22" id="KW-1133">Transmembrane helix</keyword>
<evidence type="ECO:0000256" key="9">
    <source>
        <dbReference type="ARBA" id="ARBA00022786"/>
    </source>
</evidence>
<dbReference type="InterPro" id="IPR036959">
    <property type="entry name" value="Peptidase_C12_UCH_sf"/>
</dbReference>
<keyword evidence="10 20" id="KW-0378">Hydrolase</keyword>
<accession>A0A2K5F4I5</accession>
<dbReference type="PROSITE" id="PS52048">
    <property type="entry name" value="UCH_DOMAIN"/>
    <property type="match status" value="1"/>
</dbReference>
<evidence type="ECO:0000256" key="19">
    <source>
        <dbReference type="ARBA" id="ARBA00073226"/>
    </source>
</evidence>
<keyword evidence="17" id="KW-0636">Prenylation</keyword>
<dbReference type="PRINTS" id="PR00707">
    <property type="entry name" value="UBCTHYDRLASE"/>
</dbReference>
<keyword evidence="25" id="KW-1185">Reference proteome</keyword>
<keyword evidence="7" id="KW-0597">Phosphoprotein</keyword>
<keyword evidence="8 20" id="KW-0645">Protease</keyword>
<evidence type="ECO:0000256" key="7">
    <source>
        <dbReference type="ARBA" id="ARBA00022553"/>
    </source>
</evidence>
<keyword evidence="6" id="KW-0963">Cytoplasm</keyword>
<proteinExistence type="inferred from homology"/>
<keyword evidence="14 22" id="KW-0472">Membrane</keyword>
<evidence type="ECO:0000256" key="6">
    <source>
        <dbReference type="ARBA" id="ARBA00022490"/>
    </source>
</evidence>
<evidence type="ECO:0000256" key="15">
    <source>
        <dbReference type="ARBA" id="ARBA00023180"/>
    </source>
</evidence>
<dbReference type="FunFam" id="3.40.532.10:FF:000006">
    <property type="entry name" value="Ubiquitin carboxyl-terminal hydrolase"/>
    <property type="match status" value="1"/>
</dbReference>
<sequence>IVFPLMWSRTPKTFIGITFHWLFILRLLVPAPACALLLLFPLMIEELKGQEVSPKVYFMKQTIGNSCGTIGLTHSVANNQVKLGFEDGSVLKQFLSETEKPSPEDRAKCFEKNEAIQAAHDAVAQEGQCQVGDKVNFHFILFNNVDGHLYELDGRMPFPVNYGASSEDTWLQDAVKVCREFTKREQGEVRFSAVAFCKAAQCSVGGTLLFSPLPFNVKIYTSLCSLKCFRTCETQLSFHSADMPSPQPHPPKHKQSAQLSIGPVWCELQMAKHSPQYMSCTLGSWYFSSSSFFLVLLFISPLCSLYQEGHCLSLT</sequence>
<evidence type="ECO:0000256" key="20">
    <source>
        <dbReference type="PROSITE-ProRule" id="PRU01393"/>
    </source>
</evidence>
<evidence type="ECO:0000256" key="8">
    <source>
        <dbReference type="ARBA" id="ARBA00022670"/>
    </source>
</evidence>
<dbReference type="GO" id="GO:0005789">
    <property type="term" value="C:endoplasmic reticulum membrane"/>
    <property type="evidence" value="ECO:0007669"/>
    <property type="project" value="UniProtKB-SubCell"/>
</dbReference>
<comment type="subcellular location">
    <subcellularLocation>
        <location evidence="2">Cytoplasm</location>
    </subcellularLocation>
    <subcellularLocation>
        <location evidence="3">Endoplasmic reticulum membrane</location>
        <topology evidence="3">Lipid-anchor</topology>
    </subcellularLocation>
</comment>
<feature type="site" description="Transition state stabilizer" evidence="20">
    <location>
        <position position="61"/>
    </location>
</feature>
<feature type="active site" description="Proton donor" evidence="20">
    <location>
        <position position="138"/>
    </location>
</feature>
<dbReference type="CDD" id="cd09616">
    <property type="entry name" value="Peptidase_C12_UCH_L1_L3"/>
    <property type="match status" value="1"/>
</dbReference>
<keyword evidence="13" id="KW-0007">Acetylation</keyword>
<keyword evidence="16" id="KW-0449">Lipoprotein</keyword>
<evidence type="ECO:0000256" key="12">
    <source>
        <dbReference type="ARBA" id="ARBA00022824"/>
    </source>
</evidence>
<evidence type="ECO:0000256" key="16">
    <source>
        <dbReference type="ARBA" id="ARBA00023288"/>
    </source>
</evidence>
<evidence type="ECO:0000256" key="4">
    <source>
        <dbReference type="ARBA" id="ARBA00009326"/>
    </source>
</evidence>
<evidence type="ECO:0000256" key="5">
    <source>
        <dbReference type="ARBA" id="ARBA00012759"/>
    </source>
</evidence>
<dbReference type="GO" id="GO:0016579">
    <property type="term" value="P:protein deubiquitination"/>
    <property type="evidence" value="ECO:0007669"/>
    <property type="project" value="TreeGrafter"/>
</dbReference>
<feature type="transmembrane region" description="Helical" evidence="22">
    <location>
        <begin position="21"/>
        <end position="44"/>
    </location>
</feature>
<evidence type="ECO:0000256" key="17">
    <source>
        <dbReference type="ARBA" id="ARBA00023289"/>
    </source>
</evidence>
<reference evidence="24" key="2">
    <citation type="submission" date="2025-09" db="UniProtKB">
        <authorList>
            <consortium name="Ensembl"/>
        </authorList>
    </citation>
    <scope>IDENTIFICATION</scope>
</reference>
<evidence type="ECO:0000256" key="18">
    <source>
        <dbReference type="ARBA" id="ARBA00055560"/>
    </source>
</evidence>
<evidence type="ECO:0000256" key="1">
    <source>
        <dbReference type="ARBA" id="ARBA00000707"/>
    </source>
</evidence>
<dbReference type="Gene3D" id="3.40.532.10">
    <property type="entry name" value="Peptidase C12, ubiquitin carboxyl-terminal hydrolase"/>
    <property type="match status" value="1"/>
</dbReference>
<keyword evidence="9 20" id="KW-0833">Ubl conjugation pathway</keyword>
<feature type="active site" description="Nucleophile" evidence="20">
    <location>
        <position position="67"/>
    </location>
</feature>
<organism evidence="24 25">
    <name type="scientific">Aotus nancymaae</name>
    <name type="common">Ma's night monkey</name>
    <dbReference type="NCBI Taxonomy" id="37293"/>
    <lineage>
        <taxon>Eukaryota</taxon>
        <taxon>Metazoa</taxon>
        <taxon>Chordata</taxon>
        <taxon>Craniata</taxon>
        <taxon>Vertebrata</taxon>
        <taxon>Euteleostomi</taxon>
        <taxon>Mammalia</taxon>
        <taxon>Eutheria</taxon>
        <taxon>Euarchontoglires</taxon>
        <taxon>Primates</taxon>
        <taxon>Haplorrhini</taxon>
        <taxon>Platyrrhini</taxon>
        <taxon>Aotidae</taxon>
        <taxon>Aotus</taxon>
    </lineage>
</organism>
<dbReference type="STRING" id="37293.ENSANAP00000040400"/>
<evidence type="ECO:0000313" key="24">
    <source>
        <dbReference type="Ensembl" id="ENSANAP00000040400.1"/>
    </source>
</evidence>
<dbReference type="Ensembl" id="ENSANAT00000058509.1">
    <property type="protein sequence ID" value="ENSANAP00000040400.1"/>
    <property type="gene ID" value="ENSANAG00000037564.1"/>
</dbReference>
<name>A0A2K5F4I5_AOTNA</name>
<dbReference type="AlphaFoldDB" id="A0A2K5F4I5"/>
<evidence type="ECO:0000256" key="2">
    <source>
        <dbReference type="ARBA" id="ARBA00004496"/>
    </source>
</evidence>
<dbReference type="GO" id="GO:0004843">
    <property type="term" value="F:cysteine-type deubiquitinase activity"/>
    <property type="evidence" value="ECO:0007669"/>
    <property type="project" value="UniProtKB-UniRule"/>
</dbReference>
<evidence type="ECO:0000256" key="14">
    <source>
        <dbReference type="ARBA" id="ARBA00023136"/>
    </source>
</evidence>
<keyword evidence="12" id="KW-0256">Endoplasmic reticulum</keyword>
<dbReference type="Pfam" id="PF01088">
    <property type="entry name" value="Peptidase_C12"/>
    <property type="match status" value="1"/>
</dbReference>
<evidence type="ECO:0000256" key="22">
    <source>
        <dbReference type="SAM" id="Phobius"/>
    </source>
</evidence>
<keyword evidence="22" id="KW-0812">Transmembrane</keyword>
<feature type="site" description="Important for enzyme activity" evidence="20">
    <location>
        <position position="153"/>
    </location>
</feature>
<dbReference type="InterPro" id="IPR001578">
    <property type="entry name" value="Peptidase_C12_UCH"/>
</dbReference>
<keyword evidence="11 20" id="KW-0788">Thiol protease</keyword>
<evidence type="ECO:0000256" key="11">
    <source>
        <dbReference type="ARBA" id="ARBA00022807"/>
    </source>
</evidence>
<comment type="function">
    <text evidence="18">Ubiquitin-protein hydrolase is involved both in the processing of ubiquitin precursors and of ubiquitinated proteins. This enzyme is a thiol protease that recognizes and hydrolyzes a peptide bond at the C-terminal glycine of ubiquitin.</text>
</comment>
<dbReference type="PANTHER" id="PTHR10589:SF19">
    <property type="entry name" value="UBIQUITIN CARBOXYL-TERMINAL HYDROLASE ISOZYME L1"/>
    <property type="match status" value="1"/>
</dbReference>